<evidence type="ECO:0000256" key="10">
    <source>
        <dbReference type="SAM" id="MobiDB-lite"/>
    </source>
</evidence>
<feature type="region of interest" description="Disordered" evidence="10">
    <location>
        <begin position="434"/>
        <end position="472"/>
    </location>
</feature>
<keyword evidence="5" id="KW-0472">Membrane</keyword>
<name>A0AA88HI45_ARTSF</name>
<evidence type="ECO:0000256" key="4">
    <source>
        <dbReference type="ARBA" id="ARBA00022490"/>
    </source>
</evidence>
<dbReference type="GO" id="GO:0005634">
    <property type="term" value="C:nucleus"/>
    <property type="evidence" value="ECO:0007669"/>
    <property type="project" value="TreeGrafter"/>
</dbReference>
<evidence type="ECO:0000256" key="5">
    <source>
        <dbReference type="ARBA" id="ARBA00023136"/>
    </source>
</evidence>
<reference evidence="12" key="1">
    <citation type="submission" date="2023-07" db="EMBL/GenBank/DDBJ databases">
        <title>Chromosome-level genome assembly of Artemia franciscana.</title>
        <authorList>
            <person name="Jo E."/>
        </authorList>
    </citation>
    <scope>NUCLEOTIDE SEQUENCE</scope>
    <source>
        <tissue evidence="12">Whole body</tissue>
    </source>
</reference>
<dbReference type="GO" id="GO:0006979">
    <property type="term" value="P:response to oxidative stress"/>
    <property type="evidence" value="ECO:0007669"/>
    <property type="project" value="TreeGrafter"/>
</dbReference>
<keyword evidence="13" id="KW-1185">Reference proteome</keyword>
<dbReference type="PROSITE" id="PS51886">
    <property type="entry name" value="TLDC"/>
    <property type="match status" value="1"/>
</dbReference>
<dbReference type="GO" id="GO:0005764">
    <property type="term" value="C:lysosome"/>
    <property type="evidence" value="ECO:0007669"/>
    <property type="project" value="UniProtKB-SubCell"/>
</dbReference>
<dbReference type="SMART" id="SM00584">
    <property type="entry name" value="TLDc"/>
    <property type="match status" value="1"/>
</dbReference>
<proteinExistence type="predicted"/>
<evidence type="ECO:0000256" key="3">
    <source>
        <dbReference type="ARBA" id="ARBA00004496"/>
    </source>
</evidence>
<evidence type="ECO:0000256" key="6">
    <source>
        <dbReference type="ARBA" id="ARBA00023228"/>
    </source>
</evidence>
<dbReference type="PANTHER" id="PTHR23354:SF131">
    <property type="entry name" value="MTOR-ASSOCIATED PROTEIN MEAK7"/>
    <property type="match status" value="1"/>
</dbReference>
<dbReference type="AlphaFoldDB" id="A0AA88HI45"/>
<evidence type="ECO:0000256" key="2">
    <source>
        <dbReference type="ARBA" id="ARBA00004371"/>
    </source>
</evidence>
<dbReference type="PANTHER" id="PTHR23354">
    <property type="entry name" value="NUCLEOLAR PROTEIN 7/ESTROGEN RECEPTOR COACTIVATOR-RELATED"/>
    <property type="match status" value="1"/>
</dbReference>
<dbReference type="EMBL" id="JAVRJZ010000017">
    <property type="protein sequence ID" value="KAK2709640.1"/>
    <property type="molecule type" value="Genomic_DNA"/>
</dbReference>
<comment type="caution">
    <text evidence="12">The sequence shown here is derived from an EMBL/GenBank/DDBJ whole genome shotgun (WGS) entry which is preliminary data.</text>
</comment>
<keyword evidence="4" id="KW-0963">Cytoplasm</keyword>
<keyword evidence="6" id="KW-0458">Lysosome</keyword>
<dbReference type="GO" id="GO:0016020">
    <property type="term" value="C:membrane"/>
    <property type="evidence" value="ECO:0007669"/>
    <property type="project" value="UniProtKB-SubCell"/>
</dbReference>
<protein>
    <recommendedName>
        <fullName evidence="7">MTOR-associated protein MEAK7</fullName>
    </recommendedName>
    <alternativeName>
        <fullName evidence="9">TBC/LysM-associated domain-containing protein 1</fullName>
    </alternativeName>
    <alternativeName>
        <fullName evidence="8">TLD domain-containing protein 1</fullName>
    </alternativeName>
</protein>
<evidence type="ECO:0000256" key="8">
    <source>
        <dbReference type="ARBA" id="ARBA00041780"/>
    </source>
</evidence>
<accession>A0AA88HI45</accession>
<dbReference type="Pfam" id="PF07534">
    <property type="entry name" value="TLD"/>
    <property type="match status" value="1"/>
</dbReference>
<evidence type="ECO:0000259" key="11">
    <source>
        <dbReference type="PROSITE" id="PS51886"/>
    </source>
</evidence>
<dbReference type="InterPro" id="IPR006571">
    <property type="entry name" value="TLDc_dom"/>
</dbReference>
<sequence length="472" mass="53451">MGATQSKEMEKDLSLLSDEDRQAIAVLFGTDKLDHLSTVPRSKIFEQLIESCSKENELFVERFCDILSEYTTGETHVTLRNYIKYAVRLLKGPTEGKASVVIYLASGQSKFATSKDIMNYLKTIVSLFKLFSSLEPSFKSWDNYMADEDSMIENLCQYLGRDLFFHEIPSKERSTLREIPDKNFKELEVSEWLIHNHVLAEIHTMLFTRFFNMSTPNVVAPLIPLCMVQANSGYKKFLSFSEIIFVNTAIPLEVRDTWRLLYSTSAHGESFSTLFGNILEKGPSLVFVEDTHGHRFGGFAAEDWRVNPHFYGKPTAFLFSIKPLMATFGCTGYNEHYQYFNIKCHTFPNGLGFGGQLEYFCLWIDSDFGKGYCSPSSSTYGNPQLSHEKEFKIQHLEIWGVGVEPKKEVTEKVSILDVDMEAAAMLKVTGKTPVSEGLRDTATSDQPGEKELPPLDTALYGSSPPGRSRFNH</sequence>
<evidence type="ECO:0000313" key="13">
    <source>
        <dbReference type="Proteomes" id="UP001187531"/>
    </source>
</evidence>
<evidence type="ECO:0000313" key="12">
    <source>
        <dbReference type="EMBL" id="KAK2709640.1"/>
    </source>
</evidence>
<feature type="domain" description="TLDc" evidence="11">
    <location>
        <begin position="236"/>
        <end position="402"/>
    </location>
</feature>
<dbReference type="Proteomes" id="UP001187531">
    <property type="component" value="Unassembled WGS sequence"/>
</dbReference>
<evidence type="ECO:0000256" key="1">
    <source>
        <dbReference type="ARBA" id="ARBA00004370"/>
    </source>
</evidence>
<gene>
    <name evidence="12" type="ORF">QYM36_013344</name>
</gene>
<evidence type="ECO:0000256" key="9">
    <source>
        <dbReference type="ARBA" id="ARBA00042134"/>
    </source>
</evidence>
<organism evidence="12 13">
    <name type="scientific">Artemia franciscana</name>
    <name type="common">Brine shrimp</name>
    <name type="synonym">Artemia sanfranciscana</name>
    <dbReference type="NCBI Taxonomy" id="6661"/>
    <lineage>
        <taxon>Eukaryota</taxon>
        <taxon>Metazoa</taxon>
        <taxon>Ecdysozoa</taxon>
        <taxon>Arthropoda</taxon>
        <taxon>Crustacea</taxon>
        <taxon>Branchiopoda</taxon>
        <taxon>Anostraca</taxon>
        <taxon>Artemiidae</taxon>
        <taxon>Artemia</taxon>
    </lineage>
</organism>
<evidence type="ECO:0000256" key="7">
    <source>
        <dbReference type="ARBA" id="ARBA00039594"/>
    </source>
</evidence>
<comment type="subcellular location">
    <subcellularLocation>
        <location evidence="3">Cytoplasm</location>
    </subcellularLocation>
    <subcellularLocation>
        <location evidence="2">Lysosome</location>
    </subcellularLocation>
    <subcellularLocation>
        <location evidence="1">Membrane</location>
    </subcellularLocation>
</comment>